<dbReference type="InterPro" id="IPR002716">
    <property type="entry name" value="PIN_dom"/>
</dbReference>
<dbReference type="RefSeq" id="WP_128393236.1">
    <property type="nucleotide sequence ID" value="NZ_SHKO01000002.1"/>
</dbReference>
<protein>
    <submittedName>
        <fullName evidence="2">Putative nucleic-acid-binding protein</fullName>
    </submittedName>
</protein>
<dbReference type="InterPro" id="IPR029060">
    <property type="entry name" value="PIN-like_dom_sf"/>
</dbReference>
<gene>
    <name evidence="2" type="ORF">EV681_2472</name>
</gene>
<keyword evidence="3" id="KW-1185">Reference proteome</keyword>
<feature type="domain" description="PIN" evidence="1">
    <location>
        <begin position="3"/>
        <end position="99"/>
    </location>
</feature>
<accession>A0A4Q7VB65</accession>
<dbReference type="SUPFAM" id="SSF88723">
    <property type="entry name" value="PIN domain-like"/>
    <property type="match status" value="1"/>
</dbReference>
<evidence type="ECO:0000259" key="1">
    <source>
        <dbReference type="Pfam" id="PF01850"/>
    </source>
</evidence>
<sequence length="132" mass="14126">MKIAVDTNILVRAVLQDDEDQGRAAANVLKNASLIAIPLPCLCELVWILRRGAKLSQEDVAQTIRDLLNAGNVVMNRPAVEAGLSILEAGGDFADGVIAYEGNWLGGETFVSFDKHAVKLLTEKGEAAQLLV</sequence>
<dbReference type="EMBL" id="SHKO01000002">
    <property type="protein sequence ID" value="RZT94056.1"/>
    <property type="molecule type" value="Genomic_DNA"/>
</dbReference>
<organism evidence="2 3">
    <name type="scientific">Advenella incenata</name>
    <dbReference type="NCBI Taxonomy" id="267800"/>
    <lineage>
        <taxon>Bacteria</taxon>
        <taxon>Pseudomonadati</taxon>
        <taxon>Pseudomonadota</taxon>
        <taxon>Betaproteobacteria</taxon>
        <taxon>Burkholderiales</taxon>
        <taxon>Alcaligenaceae</taxon>
    </lineage>
</organism>
<name>A0A4Q7VB65_9BURK</name>
<dbReference type="Gene3D" id="3.40.50.1010">
    <property type="entry name" value="5'-nuclease"/>
    <property type="match status" value="1"/>
</dbReference>
<dbReference type="Pfam" id="PF01850">
    <property type="entry name" value="PIN"/>
    <property type="match status" value="1"/>
</dbReference>
<dbReference type="AlphaFoldDB" id="A0A4Q7VB65"/>
<proteinExistence type="predicted"/>
<dbReference type="CDD" id="cd18683">
    <property type="entry name" value="PIN_VapC-like"/>
    <property type="match status" value="1"/>
</dbReference>
<dbReference type="PANTHER" id="PTHR39664">
    <property type="match status" value="1"/>
</dbReference>
<dbReference type="Proteomes" id="UP000293398">
    <property type="component" value="Unassembled WGS sequence"/>
</dbReference>
<evidence type="ECO:0000313" key="2">
    <source>
        <dbReference type="EMBL" id="RZT94056.1"/>
    </source>
</evidence>
<comment type="caution">
    <text evidence="2">The sequence shown here is derived from an EMBL/GenBank/DDBJ whole genome shotgun (WGS) entry which is preliminary data.</text>
</comment>
<dbReference type="OrthoDB" id="32974at2"/>
<evidence type="ECO:0000313" key="3">
    <source>
        <dbReference type="Proteomes" id="UP000293398"/>
    </source>
</evidence>
<dbReference type="PANTHER" id="PTHR39664:SF2">
    <property type="entry name" value="NUCLEIC ACID-BINDING PROTEIN, CONTAINING PIN DOMAIN-RELATED"/>
    <property type="match status" value="1"/>
</dbReference>
<reference evidence="2 3" key="1">
    <citation type="submission" date="2019-02" db="EMBL/GenBank/DDBJ databases">
        <title>Genomic Encyclopedia of Type Strains, Phase IV (KMG-IV): sequencing the most valuable type-strain genomes for metagenomic binning, comparative biology and taxonomic classification.</title>
        <authorList>
            <person name="Goeker M."/>
        </authorList>
    </citation>
    <scope>NUCLEOTIDE SEQUENCE [LARGE SCALE GENOMIC DNA]</scope>
    <source>
        <strain evidence="2 3">DSM 23814</strain>
    </source>
</reference>